<name>A0A2V1K1P3_9BURK</name>
<dbReference type="InterPro" id="IPR011335">
    <property type="entry name" value="Restrct_endonuc-II-like"/>
</dbReference>
<proteinExistence type="predicted"/>
<keyword evidence="4" id="KW-1185">Reference proteome</keyword>
<keyword evidence="3" id="KW-0560">Oxidoreductase</keyword>
<dbReference type="AlphaFoldDB" id="A0A2V1K1P3"/>
<dbReference type="InterPro" id="IPR019080">
    <property type="entry name" value="YqaJ_viral_recombinase"/>
</dbReference>
<evidence type="ECO:0000259" key="2">
    <source>
        <dbReference type="Pfam" id="PF09588"/>
    </source>
</evidence>
<keyword evidence="3" id="KW-0575">Peroxidase</keyword>
<feature type="compositionally biased region" description="Basic and acidic residues" evidence="1">
    <location>
        <begin position="440"/>
        <end position="456"/>
    </location>
</feature>
<dbReference type="Proteomes" id="UP000245212">
    <property type="component" value="Unassembled WGS sequence"/>
</dbReference>
<dbReference type="Gene3D" id="3.90.320.10">
    <property type="match status" value="1"/>
</dbReference>
<feature type="region of interest" description="Disordered" evidence="1">
    <location>
        <begin position="440"/>
        <end position="471"/>
    </location>
</feature>
<dbReference type="EMBL" id="QETA01000001">
    <property type="protein sequence ID" value="PWF25021.1"/>
    <property type="molecule type" value="Genomic_DNA"/>
</dbReference>
<evidence type="ECO:0000313" key="3">
    <source>
        <dbReference type="EMBL" id="PWF25021.1"/>
    </source>
</evidence>
<dbReference type="PIRSF" id="PIRSF028503">
    <property type="entry name" value="UCP028503"/>
    <property type="match status" value="1"/>
</dbReference>
<reference evidence="4" key="1">
    <citation type="submission" date="2018-05" db="EMBL/GenBank/DDBJ databases">
        <authorList>
            <person name="Li Y."/>
        </authorList>
    </citation>
    <scope>NUCLEOTIDE SEQUENCE [LARGE SCALE GENOMIC DNA]</scope>
    <source>
        <strain evidence="4">3d-2-2</strain>
    </source>
</reference>
<dbReference type="Pfam" id="PF09588">
    <property type="entry name" value="YqaJ"/>
    <property type="match status" value="1"/>
</dbReference>
<gene>
    <name evidence="3" type="ORF">DD235_02285</name>
</gene>
<evidence type="ECO:0000313" key="4">
    <source>
        <dbReference type="Proteomes" id="UP000245212"/>
    </source>
</evidence>
<organism evidence="3 4">
    <name type="scientific">Corticimicrobacter populi</name>
    <dbReference type="NCBI Taxonomy" id="2175229"/>
    <lineage>
        <taxon>Bacteria</taxon>
        <taxon>Pseudomonadati</taxon>
        <taxon>Pseudomonadota</taxon>
        <taxon>Betaproteobacteria</taxon>
        <taxon>Burkholderiales</taxon>
        <taxon>Alcaligenaceae</taxon>
        <taxon>Corticimicrobacter</taxon>
    </lineage>
</organism>
<evidence type="ECO:0000256" key="1">
    <source>
        <dbReference type="SAM" id="MobiDB-lite"/>
    </source>
</evidence>
<dbReference type="InterPro" id="IPR011604">
    <property type="entry name" value="PDDEXK-like_dom_sf"/>
</dbReference>
<sequence length="596" mass="65068">MITHNVLQGSPEWDALRFKSFTASEAPVMMAMSSKMTRNDLLRMKATGTEREYSDWVQRNLFDKGHEYEAAARTILERIIGEELYPTVGTDEETGLLASFDGITMLGDAIYEHKMWNEALADATRANELPPEYFWQLEQQLLVSNADRAMFVVSDGTEENFVMMEYRPVPGRAQQLLAGWKQFAEDLQAYQPAEPELVVVGRAPENLPALRIEVTGMVTASNLREFKNHALAVIGSINRNLVTDQDFADAEKAVKWCGEVESRLAAAKQHALSQTASIDELFRTLDEISGEARATRLEVDKLVKAQKDVRRSEILTAAQHALANHVATLNKRIVPAVLPALDVNFALAMKGKRTITTLQDAADSELAKGKIQANDLADKITANLSTIRATGYAFLFADIATLAHKAPDDLQLLIAARIDTHEKDEAARLEAEREKIRKEETAKLESAAKEQQERDAAAATAQIQSDAMRTGGDPASLVPHVPSNTSVPAYQGLDFSATPSQSVTASAACAGYTRSLSGSAETATLRLGQINERLSPITLTADGLTTLGFTHSATDKAAKLYRESEFPSICAALIRHIDLAHAAHANAADTTEPVIA</sequence>
<comment type="caution">
    <text evidence="3">The sequence shown here is derived from an EMBL/GenBank/DDBJ whole genome shotgun (WGS) entry which is preliminary data.</text>
</comment>
<feature type="domain" description="YqaJ viral recombinase" evidence="2">
    <location>
        <begin position="12"/>
        <end position="146"/>
    </location>
</feature>
<accession>A0A2V1K1P3</accession>
<dbReference type="GO" id="GO:0004601">
    <property type="term" value="F:peroxidase activity"/>
    <property type="evidence" value="ECO:0007669"/>
    <property type="project" value="UniProtKB-KW"/>
</dbReference>
<feature type="compositionally biased region" description="Low complexity" evidence="1">
    <location>
        <begin position="457"/>
        <end position="467"/>
    </location>
</feature>
<dbReference type="SUPFAM" id="SSF52980">
    <property type="entry name" value="Restriction endonuclease-like"/>
    <property type="match status" value="1"/>
</dbReference>
<dbReference type="RefSeq" id="WP_109060424.1">
    <property type="nucleotide sequence ID" value="NZ_QETA01000001.1"/>
</dbReference>
<protein>
    <submittedName>
        <fullName evidence="3">Heme peroxidase</fullName>
    </submittedName>
</protein>
<dbReference type="InterPro" id="IPR016889">
    <property type="entry name" value="UCP028503"/>
</dbReference>